<reference evidence="4" key="1">
    <citation type="submission" date="2021-02" db="EMBL/GenBank/DDBJ databases">
        <title>Natronogracilivirga saccharolytica gen. nov. sp. nov. a new anaerobic, haloalkiliphilic carbohydrate-fermenting bacterium from soda lake and proposing of Cyclonatronumiaceae fam. nov. in the phylum Balneolaeota.</title>
        <authorList>
            <person name="Zhilina T.N."/>
            <person name="Sorokin D.Y."/>
            <person name="Zavarzina D.G."/>
            <person name="Toshchakov S.V."/>
            <person name="Kublanov I.V."/>
        </authorList>
    </citation>
    <scope>NUCLEOTIDE SEQUENCE</scope>
    <source>
        <strain evidence="4">Z-1702</strain>
    </source>
</reference>
<dbReference type="GO" id="GO:0030976">
    <property type="term" value="F:thiamine pyrophosphate binding"/>
    <property type="evidence" value="ECO:0007669"/>
    <property type="project" value="InterPro"/>
</dbReference>
<dbReference type="RefSeq" id="WP_210509852.1">
    <property type="nucleotide sequence ID" value="NZ_JAFIDN010000001.1"/>
</dbReference>
<feature type="compositionally biased region" description="Polar residues" evidence="2">
    <location>
        <begin position="139"/>
        <end position="153"/>
    </location>
</feature>
<evidence type="ECO:0000313" key="5">
    <source>
        <dbReference type="Proteomes" id="UP000673975"/>
    </source>
</evidence>
<evidence type="ECO:0000256" key="2">
    <source>
        <dbReference type="SAM" id="MobiDB-lite"/>
    </source>
</evidence>
<dbReference type="Pfam" id="PF02775">
    <property type="entry name" value="TPP_enzyme_C"/>
    <property type="match status" value="1"/>
</dbReference>
<keyword evidence="1" id="KW-0560">Oxidoreductase</keyword>
<gene>
    <name evidence="4" type="ORF">NATSA_01825</name>
</gene>
<evidence type="ECO:0000313" key="4">
    <source>
        <dbReference type="EMBL" id="MBP3191391.1"/>
    </source>
</evidence>
<dbReference type="EMBL" id="JAFIDN010000001">
    <property type="protein sequence ID" value="MBP3191391.1"/>
    <property type="molecule type" value="Genomic_DNA"/>
</dbReference>
<keyword evidence="5" id="KW-1185">Reference proteome</keyword>
<evidence type="ECO:0000256" key="1">
    <source>
        <dbReference type="ARBA" id="ARBA00023002"/>
    </source>
</evidence>
<feature type="compositionally biased region" description="Polar residues" evidence="2">
    <location>
        <begin position="288"/>
        <end position="305"/>
    </location>
</feature>
<name>A0A8J7USC0_9BACT</name>
<proteinExistence type="predicted"/>
<dbReference type="AlphaFoldDB" id="A0A8J7USC0"/>
<organism evidence="4 5">
    <name type="scientific">Natronogracilivirga saccharolytica</name>
    <dbReference type="NCBI Taxonomy" id="2812953"/>
    <lineage>
        <taxon>Bacteria</taxon>
        <taxon>Pseudomonadati</taxon>
        <taxon>Balneolota</taxon>
        <taxon>Balneolia</taxon>
        <taxon>Balneolales</taxon>
        <taxon>Cyclonatronaceae</taxon>
        <taxon>Natronogracilivirga</taxon>
    </lineage>
</organism>
<protein>
    <recommendedName>
        <fullName evidence="3">Thiamine pyrophosphate enzyme TPP-binding domain-containing protein</fullName>
    </recommendedName>
</protein>
<dbReference type="Gene3D" id="3.40.50.970">
    <property type="match status" value="2"/>
</dbReference>
<accession>A0A8J7USC0</accession>
<dbReference type="PANTHER" id="PTHR42897">
    <property type="entry name" value="PYRUVATE SYNTHASE SUBUNIT PORB"/>
    <property type="match status" value="1"/>
</dbReference>
<dbReference type="InterPro" id="IPR011766">
    <property type="entry name" value="TPP_enzyme_TPP-bd"/>
</dbReference>
<dbReference type="Proteomes" id="UP000673975">
    <property type="component" value="Unassembled WGS sequence"/>
</dbReference>
<dbReference type="GO" id="GO:0044281">
    <property type="term" value="P:small molecule metabolic process"/>
    <property type="evidence" value="ECO:0007669"/>
    <property type="project" value="UniProtKB-ARBA"/>
</dbReference>
<feature type="domain" description="Thiamine pyrophosphate enzyme TPP-binding" evidence="3">
    <location>
        <begin position="58"/>
        <end position="202"/>
    </location>
</feature>
<dbReference type="SUPFAM" id="SSF52518">
    <property type="entry name" value="Thiamin diphosphate-binding fold (THDP-binding)"/>
    <property type="match status" value="1"/>
</dbReference>
<dbReference type="PANTHER" id="PTHR42897:SF1">
    <property type="entry name" value="2-OXOACID OXIDOREDUCTASE (FERREDOXIN)"/>
    <property type="match status" value="1"/>
</dbReference>
<dbReference type="GO" id="GO:0016491">
    <property type="term" value="F:oxidoreductase activity"/>
    <property type="evidence" value="ECO:0007669"/>
    <property type="project" value="UniProtKB-KW"/>
</dbReference>
<feature type="region of interest" description="Disordered" evidence="2">
    <location>
        <begin position="270"/>
        <end position="305"/>
    </location>
</feature>
<evidence type="ECO:0000259" key="3">
    <source>
        <dbReference type="Pfam" id="PF02775"/>
    </source>
</evidence>
<feature type="region of interest" description="Disordered" evidence="2">
    <location>
        <begin position="139"/>
        <end position="158"/>
    </location>
</feature>
<comment type="caution">
    <text evidence="4">The sequence shown here is derived from an EMBL/GenBank/DDBJ whole genome shotgun (WGS) entry which is preliminary data.</text>
</comment>
<dbReference type="InterPro" id="IPR051479">
    <property type="entry name" value="PorB-like"/>
</dbReference>
<sequence>MKPDTDFIITGEQVSKGALSCRGCGWSLLARYVSNVMGPETVYVVPACCFSIIAGPSPMNLMNGTVVHTLFAAAAATATGVRHALDRQGKQETNVVVLAGDGGTFDIGLQALSGAASREENILFICNNNGAYMNTGVQSSAGTPSGVRTTTDPSGKATPAKNVMEIIEAHNIPYFATASPAFLRDLQRKLEKAKEARGFRFLMVDGPCPPGHKHEPAISIELARIAVETRFFPLFESANGGIEINYFPQKNLPVDDYLKRQGRFAHLYSDGSESRAPASGQDSGAHANGNQTRETSGKNQEMLNAIQMQVDQQWEKLMGKQTVSKV</sequence>
<dbReference type="InterPro" id="IPR029061">
    <property type="entry name" value="THDP-binding"/>
</dbReference>